<evidence type="ECO:0000313" key="2">
    <source>
        <dbReference type="Proteomes" id="UP000247480"/>
    </source>
</evidence>
<dbReference type="AlphaFoldDB" id="A0A2V0QIK1"/>
<protein>
    <submittedName>
        <fullName evidence="1">Acyl-CoA dehydrogenase related to the alkylation response protein AidB</fullName>
    </submittedName>
</protein>
<proteinExistence type="predicted"/>
<evidence type="ECO:0000313" key="1">
    <source>
        <dbReference type="EMBL" id="GBH12953.1"/>
    </source>
</evidence>
<gene>
    <name evidence="1" type="ORF">KPSA1_06429</name>
</gene>
<organism evidence="1 2">
    <name type="scientific">Pseudomonas syringae pv. actinidiae</name>
    <dbReference type="NCBI Taxonomy" id="103796"/>
    <lineage>
        <taxon>Bacteria</taxon>
        <taxon>Pseudomonadati</taxon>
        <taxon>Pseudomonadota</taxon>
        <taxon>Gammaproteobacteria</taxon>
        <taxon>Pseudomonadales</taxon>
        <taxon>Pseudomonadaceae</taxon>
        <taxon>Pseudomonas</taxon>
        <taxon>Pseudomonas syringae</taxon>
    </lineage>
</organism>
<name>A0A2V0QIK1_PSESF</name>
<dbReference type="EMBL" id="BGJZ01000329">
    <property type="protein sequence ID" value="GBH12953.1"/>
    <property type="molecule type" value="Genomic_DNA"/>
</dbReference>
<sequence>MIGKFLNLMTEGIGSAVIGERKIGMDAFYLKVQSTVMNDTDVLPRLKSLLTRKWIGDNFDHFESVFPEVRPVGLIVA</sequence>
<reference evidence="1 2" key="1">
    <citation type="submission" date="2018-04" db="EMBL/GenBank/DDBJ databases">
        <title>Draft genome sequence of Pseudomonas syringae pv. actinidiae biovar 1 strains isolated from kiwifruit in Kagawa prefecture.</title>
        <authorList>
            <person name="Tabuchi M."/>
            <person name="Saito M."/>
            <person name="Fujiwara S."/>
            <person name="Sasa N."/>
            <person name="Akimitsu K."/>
            <person name="Gomi K."/>
            <person name="Konishi-Sugita S."/>
            <person name="Hamano K."/>
            <person name="Kataoka I."/>
        </authorList>
    </citation>
    <scope>NUCLEOTIDE SEQUENCE [LARGE SCALE GENOMIC DNA]</scope>
    <source>
        <strain evidence="1 2">MAFF212206</strain>
    </source>
</reference>
<accession>A0A2V0QIK1</accession>
<dbReference type="Proteomes" id="UP000247480">
    <property type="component" value="Unassembled WGS sequence"/>
</dbReference>
<comment type="caution">
    <text evidence="1">The sequence shown here is derived from an EMBL/GenBank/DDBJ whole genome shotgun (WGS) entry which is preliminary data.</text>
</comment>